<evidence type="ECO:0000313" key="2">
    <source>
        <dbReference type="Proteomes" id="UP000688137"/>
    </source>
</evidence>
<dbReference type="EMBL" id="CAJJDM010000023">
    <property type="protein sequence ID" value="CAD8056982.1"/>
    <property type="molecule type" value="Genomic_DNA"/>
</dbReference>
<comment type="caution">
    <text evidence="1">The sequence shown here is derived from an EMBL/GenBank/DDBJ whole genome shotgun (WGS) entry which is preliminary data.</text>
</comment>
<accession>A0A8S1KUH7</accession>
<keyword evidence="2" id="KW-1185">Reference proteome</keyword>
<reference evidence="1" key="1">
    <citation type="submission" date="2021-01" db="EMBL/GenBank/DDBJ databases">
        <authorList>
            <consortium name="Genoscope - CEA"/>
            <person name="William W."/>
        </authorList>
    </citation>
    <scope>NUCLEOTIDE SEQUENCE</scope>
</reference>
<name>A0A8S1KUH7_PARPR</name>
<organism evidence="1 2">
    <name type="scientific">Paramecium primaurelia</name>
    <dbReference type="NCBI Taxonomy" id="5886"/>
    <lineage>
        <taxon>Eukaryota</taxon>
        <taxon>Sar</taxon>
        <taxon>Alveolata</taxon>
        <taxon>Ciliophora</taxon>
        <taxon>Intramacronucleata</taxon>
        <taxon>Oligohymenophorea</taxon>
        <taxon>Peniculida</taxon>
        <taxon>Parameciidae</taxon>
        <taxon>Paramecium</taxon>
    </lineage>
</organism>
<proteinExistence type="predicted"/>
<gene>
    <name evidence="1" type="ORF">PPRIM_AZ9-3.1.T0250159</name>
</gene>
<sequence length="132" mass="15625">MNLSDAKRSSSIGKSFQIQSEHSSKDSNKFIYLTEIKIKKIDKSIHVPLNSWRELSLFEMLDEAIDLLKQNKSKINDQLKFKRLITQYQNCKQTNQIKQMLFQQRSKIIKSNLENIILSQNDFQNYLQDVQK</sequence>
<evidence type="ECO:0000313" key="1">
    <source>
        <dbReference type="EMBL" id="CAD8056982.1"/>
    </source>
</evidence>
<protein>
    <submittedName>
        <fullName evidence="1">Uncharacterized protein</fullName>
    </submittedName>
</protein>
<dbReference type="AlphaFoldDB" id="A0A8S1KUH7"/>
<dbReference type="OMA" id="KFTYFTE"/>
<dbReference type="Proteomes" id="UP000688137">
    <property type="component" value="Unassembled WGS sequence"/>
</dbReference>